<dbReference type="InterPro" id="IPR021647">
    <property type="entry name" value="CusF_Ec"/>
</dbReference>
<proteinExistence type="predicted"/>
<evidence type="ECO:0000313" key="2">
    <source>
        <dbReference type="Proteomes" id="UP000002700"/>
    </source>
</evidence>
<dbReference type="EnsemblBacteria" id="ABA50196">
    <property type="protein sequence ID" value="ABA50196"/>
    <property type="gene ID" value="BURPS1710b_0515"/>
</dbReference>
<dbReference type="HOGENOM" id="CLU_140852_0_0_4"/>
<dbReference type="Gene3D" id="2.40.50.320">
    <property type="entry name" value="Copper binding periplasmic protein CusF"/>
    <property type="match status" value="1"/>
</dbReference>
<dbReference type="Pfam" id="PF11604">
    <property type="entry name" value="CusF_Ec"/>
    <property type="match status" value="1"/>
</dbReference>
<dbReference type="InterPro" id="IPR042230">
    <property type="entry name" value="CusF_sf"/>
</dbReference>
<sequence length="151" mass="16035">MAPVAAPPHARRGPCGVAGPRCRRCRRGFFVHPYRRISMKQWIAALMTLAAAAAPAFAAEAAAGPNTPAPPRDARPPAGDALTEAVVRQVDLATGMITLKHGALDNVGMPPMTMTFKAKDIAMAKRVRAGDSVRVRVENVDGVMTVVKLEK</sequence>
<accession>Q3JWX4</accession>
<dbReference type="Proteomes" id="UP000002700">
    <property type="component" value="Chromosome I"/>
</dbReference>
<protein>
    <submittedName>
        <fullName evidence="1">Putative exported protein</fullName>
    </submittedName>
</protein>
<dbReference type="KEGG" id="bpm:BURPS1710b_0515"/>
<gene>
    <name evidence="1" type="ordered locus">BURPS1710b_0515</name>
</gene>
<dbReference type="SMR" id="Q3JWX4"/>
<evidence type="ECO:0000313" key="1">
    <source>
        <dbReference type="EMBL" id="ABA50196.1"/>
    </source>
</evidence>
<organism evidence="1 2">
    <name type="scientific">Burkholderia pseudomallei (strain 1710b)</name>
    <dbReference type="NCBI Taxonomy" id="320372"/>
    <lineage>
        <taxon>Bacteria</taxon>
        <taxon>Pseudomonadati</taxon>
        <taxon>Pseudomonadota</taxon>
        <taxon>Betaproteobacteria</taxon>
        <taxon>Burkholderiales</taxon>
        <taxon>Burkholderiaceae</taxon>
        <taxon>Burkholderia</taxon>
        <taxon>pseudomallei group</taxon>
    </lineage>
</organism>
<name>Q3JWX4_BURP1</name>
<reference evidence="1 2" key="1">
    <citation type="submission" date="2005-09" db="EMBL/GenBank/DDBJ databases">
        <authorList>
            <person name="Woods D.E."/>
            <person name="Nierman W.C."/>
        </authorList>
    </citation>
    <scope>NUCLEOTIDE SEQUENCE [LARGE SCALE GENOMIC DNA]</scope>
    <source>
        <strain evidence="1 2">1710b</strain>
    </source>
</reference>
<dbReference type="EMBL" id="CP000124">
    <property type="protein sequence ID" value="ABA50196.1"/>
    <property type="molecule type" value="Genomic_DNA"/>
</dbReference>
<dbReference type="AlphaFoldDB" id="Q3JWX4"/>